<feature type="chain" id="PRO_5013256325" description="Fibronectin type-III domain-containing protein" evidence="2">
    <location>
        <begin position="22"/>
        <end position="633"/>
    </location>
</feature>
<evidence type="ECO:0000256" key="2">
    <source>
        <dbReference type="SAM" id="SignalP"/>
    </source>
</evidence>
<keyword evidence="1" id="KW-0812">Transmembrane</keyword>
<dbReference type="SUPFAM" id="SSF49265">
    <property type="entry name" value="Fibronectin type III"/>
    <property type="match status" value="1"/>
</dbReference>
<evidence type="ECO:0000313" key="4">
    <source>
        <dbReference type="EMBL" id="OWF50382.1"/>
    </source>
</evidence>
<dbReference type="Gene3D" id="2.60.40.10">
    <property type="entry name" value="Immunoglobulins"/>
    <property type="match status" value="2"/>
</dbReference>
<gene>
    <name evidence="4" type="ORF">KP79_PYT09465</name>
</gene>
<dbReference type="EMBL" id="NEDP02002617">
    <property type="protein sequence ID" value="OWF50382.1"/>
    <property type="molecule type" value="Genomic_DNA"/>
</dbReference>
<keyword evidence="1" id="KW-1133">Transmembrane helix</keyword>
<feature type="domain" description="Fibronectin type-III" evidence="3">
    <location>
        <begin position="79"/>
        <end position="174"/>
    </location>
</feature>
<feature type="transmembrane region" description="Helical" evidence="1">
    <location>
        <begin position="577"/>
        <end position="601"/>
    </location>
</feature>
<name>A0A210QNS5_MIZYE</name>
<dbReference type="CDD" id="cd00063">
    <property type="entry name" value="FN3"/>
    <property type="match status" value="1"/>
</dbReference>
<reference evidence="4 5" key="1">
    <citation type="journal article" date="2017" name="Nat. Ecol. Evol.">
        <title>Scallop genome provides insights into evolution of bilaterian karyotype and development.</title>
        <authorList>
            <person name="Wang S."/>
            <person name="Zhang J."/>
            <person name="Jiao W."/>
            <person name="Li J."/>
            <person name="Xun X."/>
            <person name="Sun Y."/>
            <person name="Guo X."/>
            <person name="Huan P."/>
            <person name="Dong B."/>
            <person name="Zhang L."/>
            <person name="Hu X."/>
            <person name="Sun X."/>
            <person name="Wang J."/>
            <person name="Zhao C."/>
            <person name="Wang Y."/>
            <person name="Wang D."/>
            <person name="Huang X."/>
            <person name="Wang R."/>
            <person name="Lv J."/>
            <person name="Li Y."/>
            <person name="Zhang Z."/>
            <person name="Liu B."/>
            <person name="Lu W."/>
            <person name="Hui Y."/>
            <person name="Liang J."/>
            <person name="Zhou Z."/>
            <person name="Hou R."/>
            <person name="Li X."/>
            <person name="Liu Y."/>
            <person name="Li H."/>
            <person name="Ning X."/>
            <person name="Lin Y."/>
            <person name="Zhao L."/>
            <person name="Xing Q."/>
            <person name="Dou J."/>
            <person name="Li Y."/>
            <person name="Mao J."/>
            <person name="Guo H."/>
            <person name="Dou H."/>
            <person name="Li T."/>
            <person name="Mu C."/>
            <person name="Jiang W."/>
            <person name="Fu Q."/>
            <person name="Fu X."/>
            <person name="Miao Y."/>
            <person name="Liu J."/>
            <person name="Yu Q."/>
            <person name="Li R."/>
            <person name="Liao H."/>
            <person name="Li X."/>
            <person name="Kong Y."/>
            <person name="Jiang Z."/>
            <person name="Chourrout D."/>
            <person name="Li R."/>
            <person name="Bao Z."/>
        </authorList>
    </citation>
    <scope>NUCLEOTIDE SEQUENCE [LARGE SCALE GENOMIC DNA]</scope>
    <source>
        <strain evidence="4 5">PY_sf001</strain>
    </source>
</reference>
<organism evidence="4 5">
    <name type="scientific">Mizuhopecten yessoensis</name>
    <name type="common">Japanese scallop</name>
    <name type="synonym">Patinopecten yessoensis</name>
    <dbReference type="NCBI Taxonomy" id="6573"/>
    <lineage>
        <taxon>Eukaryota</taxon>
        <taxon>Metazoa</taxon>
        <taxon>Spiralia</taxon>
        <taxon>Lophotrochozoa</taxon>
        <taxon>Mollusca</taxon>
        <taxon>Bivalvia</taxon>
        <taxon>Autobranchia</taxon>
        <taxon>Pteriomorphia</taxon>
        <taxon>Pectinida</taxon>
        <taxon>Pectinoidea</taxon>
        <taxon>Pectinidae</taxon>
        <taxon>Mizuhopecten</taxon>
    </lineage>
</organism>
<accession>A0A210QNS5</accession>
<dbReference type="AlphaFoldDB" id="A0A210QNS5"/>
<dbReference type="InterPro" id="IPR013783">
    <property type="entry name" value="Ig-like_fold"/>
</dbReference>
<feature type="signal peptide" evidence="2">
    <location>
        <begin position="1"/>
        <end position="21"/>
    </location>
</feature>
<keyword evidence="2" id="KW-0732">Signal</keyword>
<sequence length="633" mass="71051">MLISIQLVLGIVAISLPVIQTVDLSCDENDICQGEGPIPERSCCKGLGGAECSPGHADCNELLGYECSSPEHRPAFCTGHFGMTITNISITSISLSWDDFKPPGYRFEYSILYSTVFSNDTSLWTREEHGDMSFATVYGLQPNTLYFMRVVTWQQLDVIANLTETVVTSTTVLPYCYYNSMKLRVGQEFQIDCEDVCVCMTDGELECRPVCNDTSLLLPTAPNLVCREEMKGCCPTTVCDEKSLLTKPVETAILRPAEYQTCSQYSDRGIRTWHTDCLSYCNCTGSDVVCYPLCTTSPEPVLSGADCRLVNQPYLCCHQWICQPFNVHTVTLNVTLQLEGHCEESDQVLLSLLSEAGASLMYFYSLRECFVPEADGVSCTIDRTYIQCRPEQSLDKIHLMLSASLRVRITNHNITLDDLVAMLYNSTGTMTSAALYDGNMTFPVAAVHITQPIYTCCKGFSWNGFKCVNLSESSSRLFQIYEVLERSVVLNLSLSLYDEDITSIVVCWKQLDKETQVTQIPVNKSRTKVYITDLDPSTMYTAWLDVLVQNVTWVHFQEIHFLTTTASLIDTRTYQNYLVGVIVAMVTVTVGVLVGGSILLIRKRWLTHKAHIPQQNAFENKIFEIRVREDGIY</sequence>
<protein>
    <recommendedName>
        <fullName evidence="3">Fibronectin type-III domain-containing protein</fullName>
    </recommendedName>
</protein>
<keyword evidence="5" id="KW-1185">Reference proteome</keyword>
<evidence type="ECO:0000256" key="1">
    <source>
        <dbReference type="SAM" id="Phobius"/>
    </source>
</evidence>
<proteinExistence type="predicted"/>
<evidence type="ECO:0000313" key="5">
    <source>
        <dbReference type="Proteomes" id="UP000242188"/>
    </source>
</evidence>
<dbReference type="InterPro" id="IPR036116">
    <property type="entry name" value="FN3_sf"/>
</dbReference>
<keyword evidence="1" id="KW-0472">Membrane</keyword>
<dbReference type="PROSITE" id="PS50853">
    <property type="entry name" value="FN3"/>
    <property type="match status" value="1"/>
</dbReference>
<comment type="caution">
    <text evidence="4">The sequence shown here is derived from an EMBL/GenBank/DDBJ whole genome shotgun (WGS) entry which is preliminary data.</text>
</comment>
<evidence type="ECO:0000259" key="3">
    <source>
        <dbReference type="PROSITE" id="PS50853"/>
    </source>
</evidence>
<dbReference type="Proteomes" id="UP000242188">
    <property type="component" value="Unassembled WGS sequence"/>
</dbReference>
<dbReference type="InterPro" id="IPR003961">
    <property type="entry name" value="FN3_dom"/>
</dbReference>
<dbReference type="OrthoDB" id="6143302at2759"/>